<reference evidence="1" key="2">
    <citation type="journal article" date="2015" name="Fish Shellfish Immunol.">
        <title>Early steps in the European eel (Anguilla anguilla)-Vibrio vulnificus interaction in the gills: Role of the RtxA13 toxin.</title>
        <authorList>
            <person name="Callol A."/>
            <person name="Pajuelo D."/>
            <person name="Ebbesson L."/>
            <person name="Teles M."/>
            <person name="MacKenzie S."/>
            <person name="Amaro C."/>
        </authorList>
    </citation>
    <scope>NUCLEOTIDE SEQUENCE</scope>
</reference>
<proteinExistence type="predicted"/>
<organism evidence="1">
    <name type="scientific">Anguilla anguilla</name>
    <name type="common">European freshwater eel</name>
    <name type="synonym">Muraena anguilla</name>
    <dbReference type="NCBI Taxonomy" id="7936"/>
    <lineage>
        <taxon>Eukaryota</taxon>
        <taxon>Metazoa</taxon>
        <taxon>Chordata</taxon>
        <taxon>Craniata</taxon>
        <taxon>Vertebrata</taxon>
        <taxon>Euteleostomi</taxon>
        <taxon>Actinopterygii</taxon>
        <taxon>Neopterygii</taxon>
        <taxon>Teleostei</taxon>
        <taxon>Anguilliformes</taxon>
        <taxon>Anguillidae</taxon>
        <taxon>Anguilla</taxon>
    </lineage>
</organism>
<dbReference type="EMBL" id="GBXM01031006">
    <property type="protein sequence ID" value="JAH77571.1"/>
    <property type="molecule type" value="Transcribed_RNA"/>
</dbReference>
<reference evidence="1" key="1">
    <citation type="submission" date="2014-11" db="EMBL/GenBank/DDBJ databases">
        <authorList>
            <person name="Amaro Gonzalez C."/>
        </authorList>
    </citation>
    <scope>NUCLEOTIDE SEQUENCE</scope>
</reference>
<accession>A0A0E9VHT9</accession>
<sequence>MVFLLAGNPCLLLACGPLWTVVFQYSILFPL</sequence>
<protein>
    <submittedName>
        <fullName evidence="1">Uncharacterized protein</fullName>
    </submittedName>
</protein>
<dbReference type="AlphaFoldDB" id="A0A0E9VHT9"/>
<name>A0A0E9VHT9_ANGAN</name>
<evidence type="ECO:0000313" key="1">
    <source>
        <dbReference type="EMBL" id="JAH77571.1"/>
    </source>
</evidence>